<dbReference type="RefSeq" id="WP_345781732.1">
    <property type="nucleotide sequence ID" value="NZ_CP119075.1"/>
</dbReference>
<dbReference type="GO" id="GO:0016787">
    <property type="term" value="F:hydrolase activity"/>
    <property type="evidence" value="ECO:0007669"/>
    <property type="project" value="UniProtKB-KW"/>
</dbReference>
<dbReference type="Proteomes" id="UP001218638">
    <property type="component" value="Chromosome"/>
</dbReference>
<keyword evidence="3" id="KW-0540">Nuclease</keyword>
<dbReference type="GO" id="GO:0004519">
    <property type="term" value="F:endonuclease activity"/>
    <property type="evidence" value="ECO:0007669"/>
    <property type="project" value="UniProtKB-KW"/>
</dbReference>
<keyword evidence="8" id="KW-1185">Reference proteome</keyword>
<evidence type="ECO:0000256" key="5">
    <source>
        <dbReference type="ARBA" id="ARBA00022801"/>
    </source>
</evidence>
<evidence type="ECO:0000256" key="4">
    <source>
        <dbReference type="ARBA" id="ARBA00022759"/>
    </source>
</evidence>
<protein>
    <recommendedName>
        <fullName evidence="6">Putative mRNA interferase YoeB</fullName>
    </recommendedName>
</protein>
<dbReference type="PANTHER" id="PTHR38039:SF1">
    <property type="entry name" value="TOXIN YOEB"/>
    <property type="match status" value="1"/>
</dbReference>
<accession>A0AAF0CMN5</accession>
<proteinExistence type="inferred from homology"/>
<sequence>MSYTVLFSRQAQHDAKKLARSAHKQKAEKLIEILRTDPMQSPPRFEPLVGSLEGCYSRRINIQHRLVYEVFEEKKIVLILRMWTHYGE</sequence>
<organism evidence="7 8">
    <name type="scientific">Synoicihabitans lomoniglobus</name>
    <dbReference type="NCBI Taxonomy" id="2909285"/>
    <lineage>
        <taxon>Bacteria</taxon>
        <taxon>Pseudomonadati</taxon>
        <taxon>Verrucomicrobiota</taxon>
        <taxon>Opitutia</taxon>
        <taxon>Opitutales</taxon>
        <taxon>Opitutaceae</taxon>
        <taxon>Synoicihabitans</taxon>
    </lineage>
</organism>
<comment type="similarity">
    <text evidence="1">Belongs to the YoeB family.</text>
</comment>
<dbReference type="GO" id="GO:0006401">
    <property type="term" value="P:RNA catabolic process"/>
    <property type="evidence" value="ECO:0007669"/>
    <property type="project" value="InterPro"/>
</dbReference>
<name>A0AAF0CMN5_9BACT</name>
<dbReference type="SUPFAM" id="SSF143011">
    <property type="entry name" value="RelE-like"/>
    <property type="match status" value="1"/>
</dbReference>
<evidence type="ECO:0000313" key="7">
    <source>
        <dbReference type="EMBL" id="WED63546.1"/>
    </source>
</evidence>
<evidence type="ECO:0000256" key="2">
    <source>
        <dbReference type="ARBA" id="ARBA00022649"/>
    </source>
</evidence>
<evidence type="ECO:0000256" key="6">
    <source>
        <dbReference type="ARBA" id="ARBA00030388"/>
    </source>
</evidence>
<evidence type="ECO:0000256" key="1">
    <source>
        <dbReference type="ARBA" id="ARBA00008172"/>
    </source>
</evidence>
<dbReference type="Gene3D" id="3.30.2310.20">
    <property type="entry name" value="RelE-like"/>
    <property type="match status" value="1"/>
</dbReference>
<dbReference type="InterPro" id="IPR009614">
    <property type="entry name" value="YoeB_toxin"/>
</dbReference>
<keyword evidence="2" id="KW-1277">Toxin-antitoxin system</keyword>
<evidence type="ECO:0000256" key="3">
    <source>
        <dbReference type="ARBA" id="ARBA00022722"/>
    </source>
</evidence>
<keyword evidence="5" id="KW-0378">Hydrolase</keyword>
<reference evidence="7" key="1">
    <citation type="submission" date="2023-03" db="EMBL/GenBank/DDBJ databases">
        <title>Lomoglobus Profundus gen. nov., sp. nov., a novel member of the phylum Verrucomicrobia, isolated from deep-marine sediment of South China Sea.</title>
        <authorList>
            <person name="Ahmad T."/>
            <person name="Ishaq S.E."/>
            <person name="Wang F."/>
        </authorList>
    </citation>
    <scope>NUCLEOTIDE SEQUENCE</scope>
    <source>
        <strain evidence="7">LMO-M01</strain>
    </source>
</reference>
<evidence type="ECO:0000313" key="8">
    <source>
        <dbReference type="Proteomes" id="UP001218638"/>
    </source>
</evidence>
<dbReference type="AlphaFoldDB" id="A0AAF0CMN5"/>
<dbReference type="EMBL" id="CP119075">
    <property type="protein sequence ID" value="WED63546.1"/>
    <property type="molecule type" value="Genomic_DNA"/>
</dbReference>
<gene>
    <name evidence="7" type="ORF">PXH66_14505</name>
</gene>
<dbReference type="GO" id="GO:0045892">
    <property type="term" value="P:negative regulation of DNA-templated transcription"/>
    <property type="evidence" value="ECO:0007669"/>
    <property type="project" value="TreeGrafter"/>
</dbReference>
<dbReference type="PANTHER" id="PTHR38039">
    <property type="entry name" value="TOXIN YOEB"/>
    <property type="match status" value="1"/>
</dbReference>
<dbReference type="InterPro" id="IPR007712">
    <property type="entry name" value="RelE/ParE_toxin"/>
</dbReference>
<dbReference type="NCBIfam" id="TIGR02116">
    <property type="entry name" value="toxin_Txe_YoeB"/>
    <property type="match status" value="1"/>
</dbReference>
<dbReference type="NCBIfam" id="TIGR02385">
    <property type="entry name" value="RelE_StbE"/>
    <property type="match status" value="1"/>
</dbReference>
<dbReference type="InterPro" id="IPR035093">
    <property type="entry name" value="RelE/ParE_toxin_dom_sf"/>
</dbReference>
<keyword evidence="4" id="KW-0255">Endonuclease</keyword>
<dbReference type="Pfam" id="PF06769">
    <property type="entry name" value="YoeB_toxin"/>
    <property type="match status" value="1"/>
</dbReference>
<dbReference type="KEGG" id="slom:PXH66_14505"/>